<proteinExistence type="predicted"/>
<gene>
    <name evidence="1" type="ORF">QJS10_CPA10g01340</name>
</gene>
<reference evidence="1" key="1">
    <citation type="journal article" date="2023" name="Nat. Commun.">
        <title>Diploid and tetraploid genomes of Acorus and the evolution of monocots.</title>
        <authorList>
            <person name="Ma L."/>
            <person name="Liu K.W."/>
            <person name="Li Z."/>
            <person name="Hsiao Y.Y."/>
            <person name="Qi Y."/>
            <person name="Fu T."/>
            <person name="Tang G.D."/>
            <person name="Zhang D."/>
            <person name="Sun W.H."/>
            <person name="Liu D.K."/>
            <person name="Li Y."/>
            <person name="Chen G.Z."/>
            <person name="Liu X.D."/>
            <person name="Liao X.Y."/>
            <person name="Jiang Y.T."/>
            <person name="Yu X."/>
            <person name="Hao Y."/>
            <person name="Huang J."/>
            <person name="Zhao X.W."/>
            <person name="Ke S."/>
            <person name="Chen Y.Y."/>
            <person name="Wu W.L."/>
            <person name="Hsu J.L."/>
            <person name="Lin Y.F."/>
            <person name="Huang M.D."/>
            <person name="Li C.Y."/>
            <person name="Huang L."/>
            <person name="Wang Z.W."/>
            <person name="Zhao X."/>
            <person name="Zhong W.Y."/>
            <person name="Peng D.H."/>
            <person name="Ahmad S."/>
            <person name="Lan S."/>
            <person name="Zhang J.S."/>
            <person name="Tsai W.C."/>
            <person name="Van de Peer Y."/>
            <person name="Liu Z.J."/>
        </authorList>
    </citation>
    <scope>NUCLEOTIDE SEQUENCE</scope>
    <source>
        <strain evidence="1">CP</strain>
    </source>
</reference>
<accession>A0AAV9E4N7</accession>
<dbReference type="EMBL" id="JAUJYO010000010">
    <property type="protein sequence ID" value="KAK1307042.1"/>
    <property type="molecule type" value="Genomic_DNA"/>
</dbReference>
<evidence type="ECO:0000313" key="1">
    <source>
        <dbReference type="EMBL" id="KAK1307042.1"/>
    </source>
</evidence>
<evidence type="ECO:0000313" key="2">
    <source>
        <dbReference type="Proteomes" id="UP001180020"/>
    </source>
</evidence>
<organism evidence="1 2">
    <name type="scientific">Acorus calamus</name>
    <name type="common">Sweet flag</name>
    <dbReference type="NCBI Taxonomy" id="4465"/>
    <lineage>
        <taxon>Eukaryota</taxon>
        <taxon>Viridiplantae</taxon>
        <taxon>Streptophyta</taxon>
        <taxon>Embryophyta</taxon>
        <taxon>Tracheophyta</taxon>
        <taxon>Spermatophyta</taxon>
        <taxon>Magnoliopsida</taxon>
        <taxon>Liliopsida</taxon>
        <taxon>Acoraceae</taxon>
        <taxon>Acorus</taxon>
    </lineage>
</organism>
<dbReference type="AlphaFoldDB" id="A0AAV9E4N7"/>
<name>A0AAV9E4N7_ACOCL</name>
<comment type="caution">
    <text evidence="1">The sequence shown here is derived from an EMBL/GenBank/DDBJ whole genome shotgun (WGS) entry which is preliminary data.</text>
</comment>
<protein>
    <submittedName>
        <fullName evidence="1">Uncharacterized protein</fullName>
    </submittedName>
</protein>
<keyword evidence="2" id="KW-1185">Reference proteome</keyword>
<sequence length="260" mass="29592">MQEATLEYKLSDVIQDGRWHENALSKLLPPFWVTQILRTSPPTCHSETEDAWVWEGSTLVSPRIADVYNIIQPWEMTSMQKQWNRLWRIPDITPNAWNIVTRAVSQAEEYMTVLSKGSITLSTGTVKEIPSIEYQHQQCDQGSQGKQIYVLTDDSSQIIQLLNSHGEGPPQLRQLISQIKQLNEPPDPIVFSHVPREGGRRIDEGFTSTGWAEVVTAFLTKFPQLGLNKDKLREKFTSSASAKYPQSKKRYPSLQGLIIN</sequence>
<dbReference type="Proteomes" id="UP001180020">
    <property type="component" value="Unassembled WGS sequence"/>
</dbReference>
<reference evidence="1" key="2">
    <citation type="submission" date="2023-06" db="EMBL/GenBank/DDBJ databases">
        <authorList>
            <person name="Ma L."/>
            <person name="Liu K.-W."/>
            <person name="Li Z."/>
            <person name="Hsiao Y.-Y."/>
            <person name="Qi Y."/>
            <person name="Fu T."/>
            <person name="Tang G."/>
            <person name="Zhang D."/>
            <person name="Sun W.-H."/>
            <person name="Liu D.-K."/>
            <person name="Li Y."/>
            <person name="Chen G.-Z."/>
            <person name="Liu X.-D."/>
            <person name="Liao X.-Y."/>
            <person name="Jiang Y.-T."/>
            <person name="Yu X."/>
            <person name="Hao Y."/>
            <person name="Huang J."/>
            <person name="Zhao X.-W."/>
            <person name="Ke S."/>
            <person name="Chen Y.-Y."/>
            <person name="Wu W.-L."/>
            <person name="Hsu J.-L."/>
            <person name="Lin Y.-F."/>
            <person name="Huang M.-D."/>
            <person name="Li C.-Y."/>
            <person name="Huang L."/>
            <person name="Wang Z.-W."/>
            <person name="Zhao X."/>
            <person name="Zhong W.-Y."/>
            <person name="Peng D.-H."/>
            <person name="Ahmad S."/>
            <person name="Lan S."/>
            <person name="Zhang J.-S."/>
            <person name="Tsai W.-C."/>
            <person name="Van De Peer Y."/>
            <person name="Liu Z.-J."/>
        </authorList>
    </citation>
    <scope>NUCLEOTIDE SEQUENCE</scope>
    <source>
        <strain evidence="1">CP</strain>
        <tissue evidence="1">Leaves</tissue>
    </source>
</reference>